<dbReference type="InterPro" id="IPR007632">
    <property type="entry name" value="Anoctamin"/>
</dbReference>
<evidence type="ECO:0000313" key="9">
    <source>
        <dbReference type="Proteomes" id="UP000077315"/>
    </source>
</evidence>
<dbReference type="EMBL" id="KV440980">
    <property type="protein sequence ID" value="OAD74001.1"/>
    <property type="molecule type" value="Genomic_DNA"/>
</dbReference>
<dbReference type="FunCoup" id="A0A163AK08">
    <property type="interactions" value="84"/>
</dbReference>
<dbReference type="PANTHER" id="PTHR12308:SF73">
    <property type="entry name" value="ANOCTAMIN"/>
    <property type="match status" value="1"/>
</dbReference>
<gene>
    <name evidence="8" type="ORF">PHYBLDRAFT_186993</name>
</gene>
<dbReference type="RefSeq" id="XP_018292041.1">
    <property type="nucleotide sequence ID" value="XM_018439312.1"/>
</dbReference>
<name>A0A163AK08_PHYB8</name>
<dbReference type="InterPro" id="IPR049456">
    <property type="entry name" value="Anoctamin_N_fung"/>
</dbReference>
<feature type="domain" description="Anoctamin alpha-beta plait" evidence="7">
    <location>
        <begin position="78"/>
        <end position="207"/>
    </location>
</feature>
<proteinExistence type="predicted"/>
<evidence type="ECO:0000313" key="8">
    <source>
        <dbReference type="EMBL" id="OAD74001.1"/>
    </source>
</evidence>
<keyword evidence="2 5" id="KW-0812">Transmembrane</keyword>
<dbReference type="GO" id="GO:0032541">
    <property type="term" value="C:cortical endoplasmic reticulum"/>
    <property type="evidence" value="ECO:0007669"/>
    <property type="project" value="TreeGrafter"/>
</dbReference>
<evidence type="ECO:0000259" key="7">
    <source>
        <dbReference type="Pfam" id="PF20877"/>
    </source>
</evidence>
<comment type="subcellular location">
    <subcellularLocation>
        <location evidence="1">Membrane</location>
        <topology evidence="1">Multi-pass membrane protein</topology>
    </subcellularLocation>
</comment>
<evidence type="ECO:0000256" key="5">
    <source>
        <dbReference type="SAM" id="Phobius"/>
    </source>
</evidence>
<sequence length="771" mass="87779">MSEGASSPESQRQFSHLFPTEAIASTPPTGQCPVEQCPIEKTFVDQCPVENTFTDSCPAVPSTSTNKTSQSTYKSNAGVDFVIIFKFPTNQPDVTREQLEAKTTKALESLTTKLSKVGLRFQIRPGKERGVLLVLVGCPSNLLYQALKRERIRDFLLGVRVDDIEEDGKSRSINMSDVTDSERLRLVYDLITSPETEGGASISPDLDECVDSIMPLHDENFDKPEYYSNGSSHGRRNGCLIKTTSTKFETSLIAYYFAFLQNYFVWLSVPSVLGAFVYMTHTNTLTIGFSVFMLVWAVVYLEMWKRKEKELAVMWGVRNCSKYEKRRAEYGGDGTIKDEVTGEELPFVAPWKTIVRRILAIPGVALGAVFLSSIVGFVFFLQLFLHEYYAGPFAQILHYAPTIGYVLFIPTMTNIYNKWVKILNDWEMHKTDASWESNYTKKIFIANFLVGYLSLFITGWVYIPFGDHVLPYLSHYNISHDHKKVDFLRLRDQLVYFVVTGQVVGFATEMIVPYIMQKAMPKAQELKEKVTKGNTESSFPEDQLGTPEMSGPEAAFMKRVYKQVGLEEYNIYTDYVEMVIQFGYVSMFSTVWPLTALCCMINNWVELRSDALKICKYTRRPIPLRAEGAGPWIGNMETLVWLSSITMASFAYLFHPSTNIHSPYTPILTLLAIMVSEHLYVLLRILIQTAIEIIPSWSDVVVKKEDYKLKKVWLDRLASTSQSSVKQDANSSWNYEESHDELTKHVWSDRTSQDAQNQEGIRLVEAVFKTK</sequence>
<dbReference type="PANTHER" id="PTHR12308">
    <property type="entry name" value="ANOCTAMIN"/>
    <property type="match status" value="1"/>
</dbReference>
<feature type="transmembrane region" description="Helical" evidence="5">
    <location>
        <begin position="494"/>
        <end position="516"/>
    </location>
</feature>
<keyword evidence="3 5" id="KW-1133">Transmembrane helix</keyword>
<protein>
    <recommendedName>
        <fullName evidence="10">Anoctamin dimerisation domain-containing protein</fullName>
    </recommendedName>
</protein>
<keyword evidence="4 5" id="KW-0472">Membrane</keyword>
<evidence type="ECO:0000256" key="3">
    <source>
        <dbReference type="ARBA" id="ARBA00022989"/>
    </source>
</evidence>
<dbReference type="Pfam" id="PF20877">
    <property type="entry name" value="Anoctamin_N"/>
    <property type="match status" value="1"/>
</dbReference>
<dbReference type="InParanoid" id="A0A163AK08"/>
<feature type="domain" description="Anoctamin transmembrane" evidence="6">
    <location>
        <begin position="253"/>
        <end position="704"/>
    </location>
</feature>
<feature type="transmembrane region" description="Helical" evidence="5">
    <location>
        <begin position="252"/>
        <end position="279"/>
    </location>
</feature>
<dbReference type="GO" id="GO:0005254">
    <property type="term" value="F:chloride channel activity"/>
    <property type="evidence" value="ECO:0007669"/>
    <property type="project" value="TreeGrafter"/>
</dbReference>
<dbReference type="OrthoDB" id="296386at2759"/>
<keyword evidence="9" id="KW-1185">Reference proteome</keyword>
<reference evidence="9" key="1">
    <citation type="submission" date="2015-06" db="EMBL/GenBank/DDBJ databases">
        <title>Expansion of signal transduction pathways in fungi by whole-genome duplication.</title>
        <authorList>
            <consortium name="DOE Joint Genome Institute"/>
            <person name="Corrochano L.M."/>
            <person name="Kuo A."/>
            <person name="Marcet-Houben M."/>
            <person name="Polaino S."/>
            <person name="Salamov A."/>
            <person name="Villalobos J.M."/>
            <person name="Alvarez M.I."/>
            <person name="Avalos J."/>
            <person name="Benito E.P."/>
            <person name="Benoit I."/>
            <person name="Burger G."/>
            <person name="Camino L.P."/>
            <person name="Canovas D."/>
            <person name="Cerda-Olmedo E."/>
            <person name="Cheng J.-F."/>
            <person name="Dominguez A."/>
            <person name="Elias M."/>
            <person name="Eslava A.P."/>
            <person name="Glaser F."/>
            <person name="Grimwood J."/>
            <person name="Gutierrez G."/>
            <person name="Heitman J."/>
            <person name="Henrissat B."/>
            <person name="Iturriaga E.A."/>
            <person name="Lang B.F."/>
            <person name="Lavin J.L."/>
            <person name="Lee S."/>
            <person name="Li W."/>
            <person name="Lindquist E."/>
            <person name="Lopez-Garcia S."/>
            <person name="Luque E.M."/>
            <person name="Marcos A.T."/>
            <person name="Martin J."/>
            <person name="McCluskey K."/>
            <person name="Medina H.R."/>
            <person name="Miralles-Duran A."/>
            <person name="Miyazaki A."/>
            <person name="Munoz-Torres E."/>
            <person name="Oguiza J.A."/>
            <person name="Ohm R."/>
            <person name="Olmedo M."/>
            <person name="Orejas M."/>
            <person name="Ortiz-Castellanos L."/>
            <person name="Pisabarro A.G."/>
            <person name="Rodriguez-Romero J."/>
            <person name="Ruiz-Herrera J."/>
            <person name="Ruiz-Vazquez R."/>
            <person name="Sanz C."/>
            <person name="Schackwitz W."/>
            <person name="Schmutz J."/>
            <person name="Shahriari M."/>
            <person name="Shelest E."/>
            <person name="Silva-Franco F."/>
            <person name="Soanes D."/>
            <person name="Syed K."/>
            <person name="Tagua V.G."/>
            <person name="Talbot N.J."/>
            <person name="Thon M."/>
            <person name="De vries R.P."/>
            <person name="Wiebenga A."/>
            <person name="Yadav J.S."/>
            <person name="Braun E.L."/>
            <person name="Baker S."/>
            <person name="Garre V."/>
            <person name="Horwitz B."/>
            <person name="Torres-Martinez S."/>
            <person name="Idnurm A."/>
            <person name="Herrera-Estrella A."/>
            <person name="Gabaldon T."/>
            <person name="Grigoriev I.V."/>
        </authorList>
    </citation>
    <scope>NUCLEOTIDE SEQUENCE [LARGE SCALE GENOMIC DNA]</scope>
    <source>
        <strain evidence="9">NRRL 1555(-)</strain>
    </source>
</reference>
<evidence type="ECO:0000259" key="6">
    <source>
        <dbReference type="Pfam" id="PF04547"/>
    </source>
</evidence>
<evidence type="ECO:0008006" key="10">
    <source>
        <dbReference type="Google" id="ProtNLM"/>
    </source>
</evidence>
<evidence type="ECO:0000256" key="4">
    <source>
        <dbReference type="ARBA" id="ARBA00023136"/>
    </source>
</evidence>
<accession>A0A163AK08</accession>
<evidence type="ECO:0000256" key="1">
    <source>
        <dbReference type="ARBA" id="ARBA00004141"/>
    </source>
</evidence>
<dbReference type="GO" id="GO:0016020">
    <property type="term" value="C:membrane"/>
    <property type="evidence" value="ECO:0007669"/>
    <property type="project" value="UniProtKB-SubCell"/>
</dbReference>
<organism evidence="8 9">
    <name type="scientific">Phycomyces blakesleeanus (strain ATCC 8743b / DSM 1359 / FGSC 10004 / NBRC 33097 / NRRL 1555)</name>
    <dbReference type="NCBI Taxonomy" id="763407"/>
    <lineage>
        <taxon>Eukaryota</taxon>
        <taxon>Fungi</taxon>
        <taxon>Fungi incertae sedis</taxon>
        <taxon>Mucoromycota</taxon>
        <taxon>Mucoromycotina</taxon>
        <taxon>Mucoromycetes</taxon>
        <taxon>Mucorales</taxon>
        <taxon>Phycomycetaceae</taxon>
        <taxon>Phycomyces</taxon>
    </lineage>
</organism>
<feature type="transmembrane region" description="Helical" evidence="5">
    <location>
        <begin position="667"/>
        <end position="687"/>
    </location>
</feature>
<dbReference type="AlphaFoldDB" id="A0A163AK08"/>
<dbReference type="GeneID" id="29000218"/>
<feature type="transmembrane region" description="Helical" evidence="5">
    <location>
        <begin position="359"/>
        <end position="384"/>
    </location>
</feature>
<feature type="transmembrane region" description="Helical" evidence="5">
    <location>
        <begin position="285"/>
        <end position="304"/>
    </location>
</feature>
<dbReference type="VEuPathDB" id="FungiDB:PHYBLDRAFT_186993"/>
<dbReference type="STRING" id="763407.A0A163AK08"/>
<dbReference type="Proteomes" id="UP000077315">
    <property type="component" value="Unassembled WGS sequence"/>
</dbReference>
<feature type="transmembrane region" description="Helical" evidence="5">
    <location>
        <begin position="396"/>
        <end position="416"/>
    </location>
</feature>
<evidence type="ECO:0000256" key="2">
    <source>
        <dbReference type="ARBA" id="ARBA00022692"/>
    </source>
</evidence>
<dbReference type="InterPro" id="IPR049452">
    <property type="entry name" value="Anoctamin_TM"/>
</dbReference>
<dbReference type="Pfam" id="PF04547">
    <property type="entry name" value="Anoctamin"/>
    <property type="match status" value="1"/>
</dbReference>
<feature type="transmembrane region" description="Helical" evidence="5">
    <location>
        <begin position="443"/>
        <end position="463"/>
    </location>
</feature>